<keyword evidence="7" id="KW-0548">Nucleotidyltransferase</keyword>
<proteinExistence type="inferred from homology"/>
<dbReference type="InterPro" id="IPR050156">
    <property type="entry name" value="TC-AMP_synthase_SUA5"/>
</dbReference>
<keyword evidence="6" id="KW-0819">tRNA processing</keyword>
<keyword evidence="15" id="KW-1185">Reference proteome</keyword>
<dbReference type="SUPFAM" id="SSF55821">
    <property type="entry name" value="YrdC/RibB"/>
    <property type="match status" value="1"/>
</dbReference>
<dbReference type="GO" id="GO:0003725">
    <property type="term" value="F:double-stranded RNA binding"/>
    <property type="evidence" value="ECO:0007669"/>
    <property type="project" value="InterPro"/>
</dbReference>
<accession>A0A917IQ41</accession>
<keyword evidence="5" id="KW-0808">Transferase</keyword>
<evidence type="ECO:0000256" key="6">
    <source>
        <dbReference type="ARBA" id="ARBA00022694"/>
    </source>
</evidence>
<evidence type="ECO:0000256" key="9">
    <source>
        <dbReference type="ARBA" id="ARBA00022840"/>
    </source>
</evidence>
<feature type="compositionally biased region" description="Low complexity" evidence="12">
    <location>
        <begin position="291"/>
        <end position="305"/>
    </location>
</feature>
<evidence type="ECO:0000256" key="12">
    <source>
        <dbReference type="SAM" id="MobiDB-lite"/>
    </source>
</evidence>
<reference evidence="14 15" key="1">
    <citation type="journal article" date="2014" name="Int. J. Syst. Evol. Microbiol.">
        <title>Complete genome sequence of Corynebacterium casei LMG S-19264T (=DSM 44701T), isolated from a smear-ripened cheese.</title>
        <authorList>
            <consortium name="US DOE Joint Genome Institute (JGI-PGF)"/>
            <person name="Walter F."/>
            <person name="Albersmeier A."/>
            <person name="Kalinowski J."/>
            <person name="Ruckert C."/>
        </authorList>
    </citation>
    <scope>NUCLEOTIDE SEQUENCE [LARGE SCALE GENOMIC DNA]</scope>
    <source>
        <strain evidence="14 15">CCM 8669</strain>
    </source>
</reference>
<evidence type="ECO:0000313" key="14">
    <source>
        <dbReference type="EMBL" id="GGH59194.1"/>
    </source>
</evidence>
<evidence type="ECO:0000256" key="4">
    <source>
        <dbReference type="ARBA" id="ARBA00022490"/>
    </source>
</evidence>
<dbReference type="GO" id="GO:0005737">
    <property type="term" value="C:cytoplasm"/>
    <property type="evidence" value="ECO:0007669"/>
    <property type="project" value="UniProtKB-SubCell"/>
</dbReference>
<evidence type="ECO:0000256" key="8">
    <source>
        <dbReference type="ARBA" id="ARBA00022741"/>
    </source>
</evidence>
<comment type="catalytic activity">
    <reaction evidence="11">
        <text>L-threonine + hydrogencarbonate + ATP = L-threonylcarbamoyladenylate + diphosphate + H2O</text>
        <dbReference type="Rhea" id="RHEA:36407"/>
        <dbReference type="ChEBI" id="CHEBI:15377"/>
        <dbReference type="ChEBI" id="CHEBI:17544"/>
        <dbReference type="ChEBI" id="CHEBI:30616"/>
        <dbReference type="ChEBI" id="CHEBI:33019"/>
        <dbReference type="ChEBI" id="CHEBI:57926"/>
        <dbReference type="ChEBI" id="CHEBI:73682"/>
        <dbReference type="EC" id="2.7.7.87"/>
    </reaction>
</comment>
<dbReference type="InterPro" id="IPR006070">
    <property type="entry name" value="Sua5-like_dom"/>
</dbReference>
<dbReference type="Pfam" id="PF01300">
    <property type="entry name" value="Sua5_yciO_yrdC"/>
    <property type="match status" value="1"/>
</dbReference>
<evidence type="ECO:0000313" key="15">
    <source>
        <dbReference type="Proteomes" id="UP000600171"/>
    </source>
</evidence>
<feature type="compositionally biased region" description="Polar residues" evidence="12">
    <location>
        <begin position="235"/>
        <end position="254"/>
    </location>
</feature>
<dbReference type="AlphaFoldDB" id="A0A917IQ41"/>
<feature type="compositionally biased region" description="Polar residues" evidence="12">
    <location>
        <begin position="352"/>
        <end position="369"/>
    </location>
</feature>
<keyword evidence="8" id="KW-0547">Nucleotide-binding</keyword>
<evidence type="ECO:0000256" key="1">
    <source>
        <dbReference type="ARBA" id="ARBA00004496"/>
    </source>
</evidence>
<gene>
    <name evidence="14" type="ORF">GCM10007359_06170</name>
</gene>
<keyword evidence="4" id="KW-0963">Cytoplasm</keyword>
<protein>
    <recommendedName>
        <fullName evidence="10">L-threonylcarbamoyladenylate synthase</fullName>
        <ecNumber evidence="3">2.7.7.87</ecNumber>
    </recommendedName>
    <alternativeName>
        <fullName evidence="10">L-threonylcarbamoyladenylate synthase</fullName>
    </alternativeName>
</protein>
<keyword evidence="9" id="KW-0067">ATP-binding</keyword>
<evidence type="ECO:0000256" key="7">
    <source>
        <dbReference type="ARBA" id="ARBA00022695"/>
    </source>
</evidence>
<dbReference type="GO" id="GO:0005524">
    <property type="term" value="F:ATP binding"/>
    <property type="evidence" value="ECO:0007669"/>
    <property type="project" value="UniProtKB-KW"/>
</dbReference>
<evidence type="ECO:0000256" key="3">
    <source>
        <dbReference type="ARBA" id="ARBA00012584"/>
    </source>
</evidence>
<dbReference type="GO" id="GO:0008033">
    <property type="term" value="P:tRNA processing"/>
    <property type="evidence" value="ECO:0007669"/>
    <property type="project" value="UniProtKB-KW"/>
</dbReference>
<evidence type="ECO:0000256" key="11">
    <source>
        <dbReference type="ARBA" id="ARBA00048366"/>
    </source>
</evidence>
<feature type="compositionally biased region" description="Basic and acidic residues" evidence="12">
    <location>
        <begin position="318"/>
        <end position="328"/>
    </location>
</feature>
<evidence type="ECO:0000256" key="5">
    <source>
        <dbReference type="ARBA" id="ARBA00022679"/>
    </source>
</evidence>
<evidence type="ECO:0000256" key="2">
    <source>
        <dbReference type="ARBA" id="ARBA00007663"/>
    </source>
</evidence>
<evidence type="ECO:0000259" key="13">
    <source>
        <dbReference type="PROSITE" id="PS51163"/>
    </source>
</evidence>
<dbReference type="GO" id="GO:0061710">
    <property type="term" value="F:L-threonylcarbamoyladenylate synthase"/>
    <property type="evidence" value="ECO:0007669"/>
    <property type="project" value="UniProtKB-EC"/>
</dbReference>
<sequence>MSVNAQVYSTETDETREEAISAAQTALRAKKTIVIPTDTVYGIAADAFSPEAVAALLSAKGRSRKMPPPVLIFDEAVLPGLADDVSDDATALARKFWPGALTLILYSQPSLNWDLGDAQGTVALRVPNDPLTLNLLRQVGPLAVSSANKTGRIAATSAQEALEQLGEDVELIVDGGTRPISRGKHLDSADVLPSTIVDCTSDRLVVVREGAISLEELREVVPSIVSKAELEEQNNKSSLRSVDSAATTAPSQRGGSVAADLAQTRVEDNTAEESENHDAAGAAGSRGLGEGPRAAAPAAGTFNAGLVGSSSSPAVDQMRTKEAHRQEASKANGANKTKPVSVSEAHALVFSTADQDSAQQNLGGSVTES</sequence>
<dbReference type="PANTHER" id="PTHR17490:SF16">
    <property type="entry name" value="THREONYLCARBAMOYL-AMP SYNTHASE"/>
    <property type="match status" value="1"/>
</dbReference>
<comment type="subcellular location">
    <subcellularLocation>
        <location evidence="1">Cytoplasm</location>
    </subcellularLocation>
</comment>
<dbReference type="InterPro" id="IPR017945">
    <property type="entry name" value="DHBP_synth_RibB-like_a/b_dom"/>
</dbReference>
<name>A0A917IQ41_9MICC</name>
<organism evidence="14 15">
    <name type="scientific">Rothia aerolata</name>
    <dbReference type="NCBI Taxonomy" id="1812262"/>
    <lineage>
        <taxon>Bacteria</taxon>
        <taxon>Bacillati</taxon>
        <taxon>Actinomycetota</taxon>
        <taxon>Actinomycetes</taxon>
        <taxon>Micrococcales</taxon>
        <taxon>Micrococcaceae</taxon>
        <taxon>Rothia</taxon>
    </lineage>
</organism>
<dbReference type="PANTHER" id="PTHR17490">
    <property type="entry name" value="SUA5"/>
    <property type="match status" value="1"/>
</dbReference>
<evidence type="ECO:0000256" key="10">
    <source>
        <dbReference type="ARBA" id="ARBA00029774"/>
    </source>
</evidence>
<comment type="similarity">
    <text evidence="2">Belongs to the SUA5 family.</text>
</comment>
<dbReference type="Proteomes" id="UP000600171">
    <property type="component" value="Unassembled WGS sequence"/>
</dbReference>
<dbReference type="PROSITE" id="PS51163">
    <property type="entry name" value="YRDC"/>
    <property type="match status" value="1"/>
</dbReference>
<dbReference type="GO" id="GO:0006450">
    <property type="term" value="P:regulation of translational fidelity"/>
    <property type="evidence" value="ECO:0007669"/>
    <property type="project" value="TreeGrafter"/>
</dbReference>
<comment type="caution">
    <text evidence="14">The sequence shown here is derived from an EMBL/GenBank/DDBJ whole genome shotgun (WGS) entry which is preliminary data.</text>
</comment>
<dbReference type="EC" id="2.7.7.87" evidence="3"/>
<feature type="region of interest" description="Disordered" evidence="12">
    <location>
        <begin position="231"/>
        <end position="369"/>
    </location>
</feature>
<feature type="domain" description="YrdC-like" evidence="13">
    <location>
        <begin position="17"/>
        <end position="212"/>
    </location>
</feature>
<dbReference type="NCBIfam" id="TIGR00057">
    <property type="entry name" value="L-threonylcarbamoyladenylate synthase"/>
    <property type="match status" value="1"/>
</dbReference>
<dbReference type="GO" id="GO:0000049">
    <property type="term" value="F:tRNA binding"/>
    <property type="evidence" value="ECO:0007669"/>
    <property type="project" value="TreeGrafter"/>
</dbReference>
<dbReference type="EMBL" id="BMDC01000001">
    <property type="protein sequence ID" value="GGH59194.1"/>
    <property type="molecule type" value="Genomic_DNA"/>
</dbReference>
<dbReference type="Gene3D" id="3.90.870.10">
    <property type="entry name" value="DHBP synthase"/>
    <property type="match status" value="1"/>
</dbReference>
<dbReference type="RefSeq" id="WP_188358850.1">
    <property type="nucleotide sequence ID" value="NZ_BMDC01000001.1"/>
</dbReference>